<feature type="active site" description="For GATase activity" evidence="9">
    <location>
        <position position="2"/>
    </location>
</feature>
<feature type="binding site" evidence="10">
    <location>
        <position position="273"/>
    </location>
    <ligand>
        <name>ATP</name>
        <dbReference type="ChEBI" id="CHEBI:30616"/>
    </ligand>
</feature>
<dbReference type="InterPro" id="IPR001962">
    <property type="entry name" value="Asn_synthase"/>
</dbReference>
<comment type="similarity">
    <text evidence="2">Belongs to the asparagine synthetase family.</text>
</comment>
<feature type="domain" description="Glutamine amidotransferase type-2" evidence="12">
    <location>
        <begin position="2"/>
        <end position="216"/>
    </location>
</feature>
<evidence type="ECO:0000313" key="14">
    <source>
        <dbReference type="Proteomes" id="UP000482800"/>
    </source>
</evidence>
<gene>
    <name evidence="13" type="ORF">Phou_025470</name>
</gene>
<dbReference type="EC" id="6.3.5.4" evidence="3"/>
<evidence type="ECO:0000256" key="9">
    <source>
        <dbReference type="PIRSR" id="PIRSR001589-1"/>
    </source>
</evidence>
<dbReference type="Pfam" id="PF00733">
    <property type="entry name" value="Asn_synthase"/>
    <property type="match status" value="1"/>
</dbReference>
<keyword evidence="7 9" id="KW-0315">Glutamine amidotransferase</keyword>
<dbReference type="InterPro" id="IPR014729">
    <property type="entry name" value="Rossmann-like_a/b/a_fold"/>
</dbReference>
<evidence type="ECO:0000313" key="13">
    <source>
        <dbReference type="EMBL" id="GFJ78367.1"/>
    </source>
</evidence>
<keyword evidence="6 9" id="KW-0061">Asparagine biosynthesis</keyword>
<dbReference type="Gene3D" id="3.40.50.620">
    <property type="entry name" value="HUPs"/>
    <property type="match status" value="1"/>
</dbReference>
<dbReference type="AlphaFoldDB" id="A0A6V8K9D2"/>
<comment type="caution">
    <text evidence="13">The sequence shown here is derived from an EMBL/GenBank/DDBJ whole genome shotgun (WGS) entry which is preliminary data.</text>
</comment>
<dbReference type="PROSITE" id="PS51278">
    <property type="entry name" value="GATASE_TYPE_2"/>
    <property type="match status" value="1"/>
</dbReference>
<evidence type="ECO:0000256" key="2">
    <source>
        <dbReference type="ARBA" id="ARBA00005752"/>
    </source>
</evidence>
<dbReference type="SUPFAM" id="SSF52402">
    <property type="entry name" value="Adenine nucleotide alpha hydrolases-like"/>
    <property type="match status" value="1"/>
</dbReference>
<evidence type="ECO:0000256" key="10">
    <source>
        <dbReference type="PIRSR" id="PIRSR001589-2"/>
    </source>
</evidence>
<dbReference type="Gene3D" id="3.60.20.10">
    <property type="entry name" value="Glutamine Phosphoribosylpyrophosphate, subunit 1, domain 1"/>
    <property type="match status" value="1"/>
</dbReference>
<feature type="site" description="Important for beta-aspartyl-AMP intermediate formation" evidence="11">
    <location>
        <position position="374"/>
    </location>
</feature>
<keyword evidence="5 10" id="KW-0067">ATP-binding</keyword>
<dbReference type="InterPro" id="IPR006426">
    <property type="entry name" value="Asn_synth_AEB"/>
</dbReference>
<comment type="catalytic activity">
    <reaction evidence="8">
        <text>L-aspartate + L-glutamine + ATP + H2O = L-asparagine + L-glutamate + AMP + diphosphate + H(+)</text>
        <dbReference type="Rhea" id="RHEA:12228"/>
        <dbReference type="ChEBI" id="CHEBI:15377"/>
        <dbReference type="ChEBI" id="CHEBI:15378"/>
        <dbReference type="ChEBI" id="CHEBI:29985"/>
        <dbReference type="ChEBI" id="CHEBI:29991"/>
        <dbReference type="ChEBI" id="CHEBI:30616"/>
        <dbReference type="ChEBI" id="CHEBI:33019"/>
        <dbReference type="ChEBI" id="CHEBI:58048"/>
        <dbReference type="ChEBI" id="CHEBI:58359"/>
        <dbReference type="ChEBI" id="CHEBI:456215"/>
        <dbReference type="EC" id="6.3.5.4"/>
    </reaction>
</comment>
<dbReference type="GO" id="GO:0005524">
    <property type="term" value="F:ATP binding"/>
    <property type="evidence" value="ECO:0007669"/>
    <property type="project" value="UniProtKB-KW"/>
</dbReference>
<evidence type="ECO:0000256" key="6">
    <source>
        <dbReference type="ARBA" id="ARBA00022888"/>
    </source>
</evidence>
<dbReference type="CDD" id="cd00712">
    <property type="entry name" value="AsnB"/>
    <property type="match status" value="1"/>
</dbReference>
<dbReference type="Pfam" id="PF13537">
    <property type="entry name" value="GATase_7"/>
    <property type="match status" value="1"/>
</dbReference>
<reference evidence="13 14" key="1">
    <citation type="submission" date="2020-03" db="EMBL/GenBank/DDBJ databases">
        <title>Whole genome shotgun sequence of Phytohabitans houttuyneae NBRC 108639.</title>
        <authorList>
            <person name="Komaki H."/>
            <person name="Tamura T."/>
        </authorList>
    </citation>
    <scope>NUCLEOTIDE SEQUENCE [LARGE SCALE GENOMIC DNA]</scope>
    <source>
        <strain evidence="13 14">NBRC 108639</strain>
    </source>
</reference>
<evidence type="ECO:0000256" key="11">
    <source>
        <dbReference type="PIRSR" id="PIRSR001589-3"/>
    </source>
</evidence>
<dbReference type="PANTHER" id="PTHR43284">
    <property type="entry name" value="ASPARAGINE SYNTHETASE (GLUTAMINE-HYDROLYZING)"/>
    <property type="match status" value="1"/>
</dbReference>
<dbReference type="SUPFAM" id="SSF56235">
    <property type="entry name" value="N-terminal nucleophile aminohydrolases (Ntn hydrolases)"/>
    <property type="match status" value="1"/>
</dbReference>
<dbReference type="InterPro" id="IPR033738">
    <property type="entry name" value="AsnB_N"/>
</dbReference>
<evidence type="ECO:0000256" key="5">
    <source>
        <dbReference type="ARBA" id="ARBA00022840"/>
    </source>
</evidence>
<keyword evidence="9" id="KW-0028">Amino-acid biosynthesis</keyword>
<reference evidence="13 14" key="2">
    <citation type="submission" date="2020-03" db="EMBL/GenBank/DDBJ databases">
        <authorList>
            <person name="Ichikawa N."/>
            <person name="Kimura A."/>
            <person name="Kitahashi Y."/>
            <person name="Uohara A."/>
        </authorList>
    </citation>
    <scope>NUCLEOTIDE SEQUENCE [LARGE SCALE GENOMIC DNA]</scope>
    <source>
        <strain evidence="13 14">NBRC 108639</strain>
    </source>
</reference>
<dbReference type="Proteomes" id="UP000482800">
    <property type="component" value="Unassembled WGS sequence"/>
</dbReference>
<organism evidence="13 14">
    <name type="scientific">Phytohabitans houttuyneae</name>
    <dbReference type="NCBI Taxonomy" id="1076126"/>
    <lineage>
        <taxon>Bacteria</taxon>
        <taxon>Bacillati</taxon>
        <taxon>Actinomycetota</taxon>
        <taxon>Actinomycetes</taxon>
        <taxon>Micromonosporales</taxon>
        <taxon>Micromonosporaceae</taxon>
    </lineage>
</organism>
<dbReference type="CDD" id="cd01991">
    <property type="entry name" value="Asn_synthase_B_C"/>
    <property type="match status" value="1"/>
</dbReference>
<keyword evidence="14" id="KW-1185">Reference proteome</keyword>
<dbReference type="PANTHER" id="PTHR43284:SF1">
    <property type="entry name" value="ASPARAGINE SYNTHETASE"/>
    <property type="match status" value="1"/>
</dbReference>
<evidence type="ECO:0000256" key="7">
    <source>
        <dbReference type="ARBA" id="ARBA00022962"/>
    </source>
</evidence>
<proteinExistence type="inferred from homology"/>
<dbReference type="InterPro" id="IPR051786">
    <property type="entry name" value="ASN_synthetase/amidase"/>
</dbReference>
<keyword evidence="4 10" id="KW-0547">Nucleotide-binding</keyword>
<comment type="pathway">
    <text evidence="1">Amino-acid biosynthesis; L-asparagine biosynthesis; L-asparagine from L-aspartate (L-Gln route): step 1/1.</text>
</comment>
<dbReference type="GO" id="GO:0006529">
    <property type="term" value="P:asparagine biosynthetic process"/>
    <property type="evidence" value="ECO:0007669"/>
    <property type="project" value="UniProtKB-KW"/>
</dbReference>
<accession>A0A6V8K9D2</accession>
<dbReference type="InterPro" id="IPR017932">
    <property type="entry name" value="GATase_2_dom"/>
</dbReference>
<dbReference type="RefSeq" id="WP_173056160.1">
    <property type="nucleotide sequence ID" value="NZ_BLPF01000001.1"/>
</dbReference>
<protein>
    <recommendedName>
        <fullName evidence="3">asparagine synthase (glutamine-hydrolyzing)</fullName>
        <ecNumber evidence="3">6.3.5.4</ecNumber>
    </recommendedName>
</protein>
<dbReference type="EMBL" id="BLPF01000001">
    <property type="protein sequence ID" value="GFJ78367.1"/>
    <property type="molecule type" value="Genomic_DNA"/>
</dbReference>
<evidence type="ECO:0000256" key="8">
    <source>
        <dbReference type="ARBA" id="ARBA00048741"/>
    </source>
</evidence>
<feature type="binding site" evidence="10">
    <location>
        <position position="100"/>
    </location>
    <ligand>
        <name>L-glutamine</name>
        <dbReference type="ChEBI" id="CHEBI:58359"/>
    </ligand>
</feature>
<evidence type="ECO:0000256" key="3">
    <source>
        <dbReference type="ARBA" id="ARBA00012737"/>
    </source>
</evidence>
<evidence type="ECO:0000259" key="12">
    <source>
        <dbReference type="PROSITE" id="PS51278"/>
    </source>
</evidence>
<evidence type="ECO:0000256" key="1">
    <source>
        <dbReference type="ARBA" id="ARBA00005187"/>
    </source>
</evidence>
<evidence type="ECO:0000256" key="4">
    <source>
        <dbReference type="ARBA" id="ARBA00022741"/>
    </source>
</evidence>
<name>A0A6V8K9D2_9ACTN</name>
<dbReference type="PIRSF" id="PIRSF001589">
    <property type="entry name" value="Asn_synthetase_glu-h"/>
    <property type="match status" value="1"/>
</dbReference>
<dbReference type="GO" id="GO:0004066">
    <property type="term" value="F:asparagine synthase (glutamine-hydrolyzing) activity"/>
    <property type="evidence" value="ECO:0007669"/>
    <property type="project" value="UniProtKB-EC"/>
</dbReference>
<dbReference type="NCBIfam" id="TIGR01536">
    <property type="entry name" value="asn_synth_AEB"/>
    <property type="match status" value="1"/>
</dbReference>
<sequence>MCGLVGRCARATATVTADEILRALEPIRHRGPDGDGVWTDPGIGLGHVRLSILDLSTAAAQPMRSFDGRYALAFNGEIYNFRELRDELIAQGVEVHSTGDTEVLLSHIAVHGCAATFAKLEGDWAVAVWDTRDELLTLGRDVHGVKPLYYAQGPDGSLRFGSELKALIEIGTTASEPSPAAVNAALLGYSVTWGDRTLYRGVRAVRPGEQLTFDRSTGRIERRFFARVVDWVDDDLYRELRAAPASEVVQRVEDAITAGVRSRLVSDAPLACLASGGVDSSLIATLASKERADLPLYHADVVNDSERPAAEALAAALGLKLHTVRVTDADIISAIPDVTWYNDGPLIYHLNALPFYAVCELAAADGIKVLLTGEGSDEYLIGYPNEALKPVLDLVDRVKAVPRSWLNALSPKAAKLFWPKSDDSFEHRLLELNSAFEQGIVADRSAAALGGSMGRRDRRSRITSLNLAQSHLVSLLHRNDRLGMAWGLEARFPFLAPEFASLAVNLPDRYKLRRTMRAHDKRHPFIIDKWAIREVAARRLPSALSARPKRGFPVSINRRLSVSPKFFADGFVADLYALDEDAIATAISDGPSEWLTRLILLEVWGRSSSAAPAGTRCARRCWRTPRRRCRPVTERR</sequence>
<dbReference type="InterPro" id="IPR029055">
    <property type="entry name" value="Ntn_hydrolases_N"/>
</dbReference>